<gene>
    <name evidence="2" type="ORF">EVAR_43700_1</name>
</gene>
<dbReference type="Proteomes" id="UP000299102">
    <property type="component" value="Unassembled WGS sequence"/>
</dbReference>
<proteinExistence type="predicted"/>
<feature type="region of interest" description="Disordered" evidence="1">
    <location>
        <begin position="27"/>
        <end position="47"/>
    </location>
</feature>
<sequence>MIYFYIDHVKSRPRGGQLRAHVPRIYTAPTPPPPRRPAAQDAPGLVTGSAQDRKFYCELAMERKQTETVLERTYDEIEEEEDHNEGNNHIADDVEKFSNRVVSISTTEDDEVEAKENVLNFSILHCIWIKSNGDITTEKTRH</sequence>
<reference evidence="2 3" key="1">
    <citation type="journal article" date="2019" name="Commun. Biol.">
        <title>The bagworm genome reveals a unique fibroin gene that provides high tensile strength.</title>
        <authorList>
            <person name="Kono N."/>
            <person name="Nakamura H."/>
            <person name="Ohtoshi R."/>
            <person name="Tomita M."/>
            <person name="Numata K."/>
            <person name="Arakawa K."/>
        </authorList>
    </citation>
    <scope>NUCLEOTIDE SEQUENCE [LARGE SCALE GENOMIC DNA]</scope>
</reference>
<evidence type="ECO:0000313" key="3">
    <source>
        <dbReference type="Proteomes" id="UP000299102"/>
    </source>
</evidence>
<protein>
    <submittedName>
        <fullName evidence="2">Uncharacterized protein</fullName>
    </submittedName>
</protein>
<organism evidence="2 3">
    <name type="scientific">Eumeta variegata</name>
    <name type="common">Bagworm moth</name>
    <name type="synonym">Eumeta japonica</name>
    <dbReference type="NCBI Taxonomy" id="151549"/>
    <lineage>
        <taxon>Eukaryota</taxon>
        <taxon>Metazoa</taxon>
        <taxon>Ecdysozoa</taxon>
        <taxon>Arthropoda</taxon>
        <taxon>Hexapoda</taxon>
        <taxon>Insecta</taxon>
        <taxon>Pterygota</taxon>
        <taxon>Neoptera</taxon>
        <taxon>Endopterygota</taxon>
        <taxon>Lepidoptera</taxon>
        <taxon>Glossata</taxon>
        <taxon>Ditrysia</taxon>
        <taxon>Tineoidea</taxon>
        <taxon>Psychidae</taxon>
        <taxon>Oiketicinae</taxon>
        <taxon>Eumeta</taxon>
    </lineage>
</organism>
<comment type="caution">
    <text evidence="2">The sequence shown here is derived from an EMBL/GenBank/DDBJ whole genome shotgun (WGS) entry which is preliminary data.</text>
</comment>
<dbReference type="AlphaFoldDB" id="A0A4C1WWT7"/>
<keyword evidence="3" id="KW-1185">Reference proteome</keyword>
<evidence type="ECO:0000313" key="2">
    <source>
        <dbReference type="EMBL" id="GBP55908.1"/>
    </source>
</evidence>
<evidence type="ECO:0000256" key="1">
    <source>
        <dbReference type="SAM" id="MobiDB-lite"/>
    </source>
</evidence>
<accession>A0A4C1WWT7</accession>
<dbReference type="EMBL" id="BGZK01000681">
    <property type="protein sequence ID" value="GBP55908.1"/>
    <property type="molecule type" value="Genomic_DNA"/>
</dbReference>
<name>A0A4C1WWT7_EUMVA</name>